<evidence type="ECO:0000256" key="1">
    <source>
        <dbReference type="SAM" id="Phobius"/>
    </source>
</evidence>
<name>A0A059F205_9MICR</name>
<gene>
    <name evidence="2" type="ORF">H312_01483</name>
</gene>
<protein>
    <submittedName>
        <fullName evidence="2">Uncharacterized protein</fullName>
    </submittedName>
</protein>
<dbReference type="HOGENOM" id="CLU_129382_0_0_1"/>
<dbReference type="EMBL" id="KK365150">
    <property type="protein sequence ID" value="KCZ81117.1"/>
    <property type="molecule type" value="Genomic_DNA"/>
</dbReference>
<dbReference type="AlphaFoldDB" id="A0A059F205"/>
<dbReference type="VEuPathDB" id="MicrosporidiaDB:H312_01483"/>
<keyword evidence="1" id="KW-0812">Transmembrane</keyword>
<organism evidence="2 3">
    <name type="scientific">Anncaliia algerae PRA339</name>
    <dbReference type="NCBI Taxonomy" id="1288291"/>
    <lineage>
        <taxon>Eukaryota</taxon>
        <taxon>Fungi</taxon>
        <taxon>Fungi incertae sedis</taxon>
        <taxon>Microsporidia</taxon>
        <taxon>Tubulinosematoidea</taxon>
        <taxon>Tubulinosematidae</taxon>
        <taxon>Anncaliia</taxon>
    </lineage>
</organism>
<reference evidence="2 3" key="2">
    <citation type="submission" date="2014-03" db="EMBL/GenBank/DDBJ databases">
        <title>The Genome Sequence of Anncaliia algerae insect isolate PRA339.</title>
        <authorList>
            <consortium name="The Broad Institute Genome Sequencing Platform"/>
            <consortium name="The Broad Institute Genome Sequencing Center for Infectious Disease"/>
            <person name="Cuomo C."/>
            <person name="Becnel J."/>
            <person name="Sanscrainte N."/>
            <person name="Walker B."/>
            <person name="Young S.K."/>
            <person name="Zeng Q."/>
            <person name="Gargeya S."/>
            <person name="Fitzgerald M."/>
            <person name="Haas B."/>
            <person name="Abouelleil A."/>
            <person name="Alvarado L."/>
            <person name="Arachchi H.M."/>
            <person name="Berlin A.M."/>
            <person name="Chapman S.B."/>
            <person name="Dewar J."/>
            <person name="Goldberg J."/>
            <person name="Griggs A."/>
            <person name="Gujja S."/>
            <person name="Hansen M."/>
            <person name="Howarth C."/>
            <person name="Imamovic A."/>
            <person name="Larimer J."/>
            <person name="McCowan C."/>
            <person name="Murphy C."/>
            <person name="Neiman D."/>
            <person name="Pearson M."/>
            <person name="Priest M."/>
            <person name="Roberts A."/>
            <person name="Saif S."/>
            <person name="Shea T."/>
            <person name="Sisk P."/>
            <person name="Sykes S."/>
            <person name="Wortman J."/>
            <person name="Nusbaum C."/>
            <person name="Birren B."/>
        </authorList>
    </citation>
    <scope>NUCLEOTIDE SEQUENCE [LARGE SCALE GENOMIC DNA]</scope>
    <source>
        <strain evidence="2 3">PRA339</strain>
    </source>
</reference>
<keyword evidence="1" id="KW-1133">Transmembrane helix</keyword>
<feature type="transmembrane region" description="Helical" evidence="1">
    <location>
        <begin position="5"/>
        <end position="26"/>
    </location>
</feature>
<evidence type="ECO:0000313" key="3">
    <source>
        <dbReference type="Proteomes" id="UP000030655"/>
    </source>
</evidence>
<dbReference type="Proteomes" id="UP000030655">
    <property type="component" value="Unassembled WGS sequence"/>
</dbReference>
<keyword evidence="3" id="KW-1185">Reference proteome</keyword>
<sequence length="146" mass="17520">MNKKIIYVCLALFTIMALGLGLYFIYIRRKSDATKNSKKSESIEKFSLYSKIEDFDQIKTKNQYLTQGLEEKFKDSFKFEFYSDESEYDSKCETMINDIEKYLKNNLKYFQQKVVEIEDKKEEQKIICSIFDEYINDENNLLFLAF</sequence>
<reference evidence="3" key="1">
    <citation type="submission" date="2013-02" db="EMBL/GenBank/DDBJ databases">
        <authorList>
            <consortium name="The Broad Institute Genome Sequencing Platform"/>
            <person name="Cuomo C."/>
            <person name="Becnel J."/>
            <person name="Sanscrainte N."/>
            <person name="Walker B."/>
            <person name="Young S.K."/>
            <person name="Zeng Q."/>
            <person name="Gargeya S."/>
            <person name="Fitzgerald M."/>
            <person name="Haas B."/>
            <person name="Abouelleil A."/>
            <person name="Alvarado L."/>
            <person name="Arachchi H.M."/>
            <person name="Berlin A.M."/>
            <person name="Chapman S.B."/>
            <person name="Dewar J."/>
            <person name="Goldberg J."/>
            <person name="Griggs A."/>
            <person name="Gujja S."/>
            <person name="Hansen M."/>
            <person name="Howarth C."/>
            <person name="Imamovic A."/>
            <person name="Larimer J."/>
            <person name="McCowan C."/>
            <person name="Murphy C."/>
            <person name="Neiman D."/>
            <person name="Pearson M."/>
            <person name="Priest M."/>
            <person name="Roberts A."/>
            <person name="Saif S."/>
            <person name="Shea T."/>
            <person name="Sisk P."/>
            <person name="Sykes S."/>
            <person name="Wortman J."/>
            <person name="Nusbaum C."/>
            <person name="Birren B."/>
        </authorList>
    </citation>
    <scope>NUCLEOTIDE SEQUENCE [LARGE SCALE GENOMIC DNA]</scope>
    <source>
        <strain evidence="3">PRA339</strain>
    </source>
</reference>
<evidence type="ECO:0000313" key="2">
    <source>
        <dbReference type="EMBL" id="KCZ81117.1"/>
    </source>
</evidence>
<keyword evidence="1" id="KW-0472">Membrane</keyword>
<accession>A0A059F205</accession>
<dbReference type="OrthoDB" id="10433396at2759"/>
<proteinExistence type="predicted"/>